<dbReference type="RefSeq" id="WP_009582779.1">
    <property type="nucleotide sequence ID" value="NZ_AMZN01000088.1"/>
</dbReference>
<name>L8JMZ5_9BACT</name>
<comment type="caution">
    <text evidence="1">The sequence shown here is derived from an EMBL/GenBank/DDBJ whole genome shotgun (WGS) entry which is preliminary data.</text>
</comment>
<proteinExistence type="predicted"/>
<organism evidence="1 2">
    <name type="scientific">Fulvivirga imtechensis AK7</name>
    <dbReference type="NCBI Taxonomy" id="1237149"/>
    <lineage>
        <taxon>Bacteria</taxon>
        <taxon>Pseudomonadati</taxon>
        <taxon>Bacteroidota</taxon>
        <taxon>Cytophagia</taxon>
        <taxon>Cytophagales</taxon>
        <taxon>Fulvivirgaceae</taxon>
        <taxon>Fulvivirga</taxon>
    </lineage>
</organism>
<gene>
    <name evidence="1" type="ORF">C900_05669</name>
</gene>
<sequence>MKIITLTLLLLISYKGFCCSCQRPEKISNKDFNSYDLIVKGRIDKIDKGDRVNVIYVRIERRYKGVITGEAVTVSTPSQSGMCGISPQVGDTWLIFANSYKDSYITDICTRTKSLNPQAWNYRKQEVKDDLRFLERKLKNKR</sequence>
<dbReference type="EMBL" id="AMZN01000088">
    <property type="protein sequence ID" value="ELR68889.1"/>
    <property type="molecule type" value="Genomic_DNA"/>
</dbReference>
<dbReference type="eggNOG" id="COG2819">
    <property type="taxonomic scope" value="Bacteria"/>
</dbReference>
<accession>L8JMZ5</accession>
<dbReference type="Gene3D" id="2.40.50.120">
    <property type="match status" value="1"/>
</dbReference>
<dbReference type="AlphaFoldDB" id="L8JMZ5"/>
<dbReference type="OrthoDB" id="1432911at2"/>
<reference evidence="1 2" key="1">
    <citation type="submission" date="2012-12" db="EMBL/GenBank/DDBJ databases">
        <title>Genome assembly of Fulvivirga imtechensis AK7.</title>
        <authorList>
            <person name="Nupur N."/>
            <person name="Khatri I."/>
            <person name="Kumar R."/>
            <person name="Subramanian S."/>
            <person name="Pinnaka A."/>
        </authorList>
    </citation>
    <scope>NUCLEOTIDE SEQUENCE [LARGE SCALE GENOMIC DNA]</scope>
    <source>
        <strain evidence="1 2">AK7</strain>
    </source>
</reference>
<dbReference type="Proteomes" id="UP000011135">
    <property type="component" value="Unassembled WGS sequence"/>
</dbReference>
<dbReference type="STRING" id="1237149.C900_05669"/>
<keyword evidence="2" id="KW-1185">Reference proteome</keyword>
<evidence type="ECO:0000313" key="2">
    <source>
        <dbReference type="Proteomes" id="UP000011135"/>
    </source>
</evidence>
<dbReference type="InterPro" id="IPR008993">
    <property type="entry name" value="TIMP-like_OB-fold"/>
</dbReference>
<dbReference type="SUPFAM" id="SSF50242">
    <property type="entry name" value="TIMP-like"/>
    <property type="match status" value="1"/>
</dbReference>
<protein>
    <submittedName>
        <fullName evidence="1">Uncharacterized protein</fullName>
    </submittedName>
</protein>
<evidence type="ECO:0000313" key="1">
    <source>
        <dbReference type="EMBL" id="ELR68889.1"/>
    </source>
</evidence>